<evidence type="ECO:0000313" key="1">
    <source>
        <dbReference type="EMBL" id="BAU54116.1"/>
    </source>
</evidence>
<accession>A0A110B2R4</accession>
<dbReference type="RefSeq" id="WP_157750538.1">
    <property type="nucleotide sequence ID" value="NZ_AP017313.1"/>
</dbReference>
<sequence>MSNEILDLLIAGLAGIALIAFGNYKRIQRTRLIASGIRTQGTVLRLEESFHDQIATFYPVISYTTLQNEIIIKTYGIGVSNKIYKPGDSISIIYDADNNNEFIIDNQIGKLLGPVTIAVGAAIILLTLIQYFLHPFILV</sequence>
<dbReference type="Proteomes" id="UP000218263">
    <property type="component" value="Chromosome"/>
</dbReference>
<organism evidence="1 2">
    <name type="scientific">Mucilaginibacter gotjawali</name>
    <dbReference type="NCBI Taxonomy" id="1550579"/>
    <lineage>
        <taxon>Bacteria</taxon>
        <taxon>Pseudomonadati</taxon>
        <taxon>Bacteroidota</taxon>
        <taxon>Sphingobacteriia</taxon>
        <taxon>Sphingobacteriales</taxon>
        <taxon>Sphingobacteriaceae</taxon>
        <taxon>Mucilaginibacter</taxon>
    </lineage>
</organism>
<reference evidence="1 2" key="1">
    <citation type="submission" date="2015-12" db="EMBL/GenBank/DDBJ databases">
        <title>Genome sequence of Mucilaginibacter gotjawali.</title>
        <authorList>
            <person name="Lee J.S."/>
            <person name="Lee K.C."/>
            <person name="Kim K.K."/>
            <person name="Lee B.W."/>
        </authorList>
    </citation>
    <scope>NUCLEOTIDE SEQUENCE [LARGE SCALE GENOMIC DNA]</scope>
    <source>
        <strain evidence="1 2">SA3-7</strain>
    </source>
</reference>
<gene>
    <name evidence="1" type="ORF">MgSA37_02288</name>
</gene>
<dbReference type="KEGG" id="mgot:MgSA37_02288"/>
<proteinExistence type="predicted"/>
<keyword evidence="2" id="KW-1185">Reference proteome</keyword>
<dbReference type="EMBL" id="AP017313">
    <property type="protein sequence ID" value="BAU54116.1"/>
    <property type="molecule type" value="Genomic_DNA"/>
</dbReference>
<name>A0A110B2R4_9SPHI</name>
<dbReference type="AlphaFoldDB" id="A0A110B2R4"/>
<dbReference type="OrthoDB" id="681001at2"/>
<protein>
    <submittedName>
        <fullName evidence="1">Uncharacterized protein</fullName>
    </submittedName>
</protein>
<evidence type="ECO:0000313" key="2">
    <source>
        <dbReference type="Proteomes" id="UP000218263"/>
    </source>
</evidence>